<dbReference type="EMBL" id="CP003653">
    <property type="protein sequence ID" value="AFZ35331.1"/>
    <property type="molecule type" value="Genomic_DNA"/>
</dbReference>
<organism evidence="2 3">
    <name type="scientific">Stanieria cyanosphaera (strain ATCC 29371 / PCC 7437)</name>
    <dbReference type="NCBI Taxonomy" id="111780"/>
    <lineage>
        <taxon>Bacteria</taxon>
        <taxon>Bacillati</taxon>
        <taxon>Cyanobacteriota</taxon>
        <taxon>Cyanophyceae</taxon>
        <taxon>Pleurocapsales</taxon>
        <taxon>Dermocarpellaceae</taxon>
        <taxon>Stanieria</taxon>
    </lineage>
</organism>
<protein>
    <submittedName>
        <fullName evidence="2">Uncharacterized protein</fullName>
    </submittedName>
</protein>
<gene>
    <name evidence="2" type="ordered locus">Sta7437_1773</name>
</gene>
<keyword evidence="3" id="KW-1185">Reference proteome</keyword>
<keyword evidence="1" id="KW-0732">Signal</keyword>
<dbReference type="AlphaFoldDB" id="K9XTC3"/>
<accession>K9XTC3</accession>
<evidence type="ECO:0000313" key="2">
    <source>
        <dbReference type="EMBL" id="AFZ35331.1"/>
    </source>
</evidence>
<feature type="signal peptide" evidence="1">
    <location>
        <begin position="1"/>
        <end position="26"/>
    </location>
</feature>
<dbReference type="KEGG" id="scs:Sta7437_1773"/>
<dbReference type="Proteomes" id="UP000010473">
    <property type="component" value="Chromosome"/>
</dbReference>
<evidence type="ECO:0000313" key="3">
    <source>
        <dbReference type="Proteomes" id="UP000010473"/>
    </source>
</evidence>
<dbReference type="RefSeq" id="WP_015193002.1">
    <property type="nucleotide sequence ID" value="NC_019748.1"/>
</dbReference>
<name>K9XTC3_STAC7</name>
<dbReference type="OrthoDB" id="516146at2"/>
<dbReference type="eggNOG" id="ENOG5032YP2">
    <property type="taxonomic scope" value="Bacteria"/>
</dbReference>
<dbReference type="HOGENOM" id="CLU_151355_0_0_3"/>
<sequence>MKFRFVSLSLLSFSALLPLTPSFTPAAKACLVYDVNTQVAIHGSQTPAQQENDVTTGSDDKCFNNVAGGTNTQVGIGSGEVQQNRDAQYFVGGGEQNNTGLTTPTVTVTPSTQVGIYSPAHDPNFINGVTGQQ</sequence>
<feature type="chain" id="PRO_5003938603" evidence="1">
    <location>
        <begin position="27"/>
        <end position="133"/>
    </location>
</feature>
<reference evidence="3" key="1">
    <citation type="journal article" date="2013" name="Proc. Natl. Acad. Sci. U.S.A.">
        <title>Improving the coverage of the cyanobacterial phylum using diversity-driven genome sequencing.</title>
        <authorList>
            <person name="Shih P.M."/>
            <person name="Wu D."/>
            <person name="Latifi A."/>
            <person name="Axen S.D."/>
            <person name="Fewer D.P."/>
            <person name="Talla E."/>
            <person name="Calteau A."/>
            <person name="Cai F."/>
            <person name="Tandeau de Marsac N."/>
            <person name="Rippka R."/>
            <person name="Herdman M."/>
            <person name="Sivonen K."/>
            <person name="Coursin T."/>
            <person name="Laurent T."/>
            <person name="Goodwin L."/>
            <person name="Nolan M."/>
            <person name="Davenport K.W."/>
            <person name="Han C.S."/>
            <person name="Rubin E.M."/>
            <person name="Eisen J.A."/>
            <person name="Woyke T."/>
            <person name="Gugger M."/>
            <person name="Kerfeld C.A."/>
        </authorList>
    </citation>
    <scope>NUCLEOTIDE SEQUENCE [LARGE SCALE GENOMIC DNA]</scope>
    <source>
        <strain evidence="3">ATCC 29371 / PCC 7437</strain>
    </source>
</reference>
<evidence type="ECO:0000256" key="1">
    <source>
        <dbReference type="SAM" id="SignalP"/>
    </source>
</evidence>
<proteinExistence type="predicted"/>